<feature type="domain" description="Helicase ATP-binding" evidence="3">
    <location>
        <begin position="1159"/>
        <end position="1318"/>
    </location>
</feature>
<organism evidence="4 5">
    <name type="scientific">Marasmius tenuissimus</name>
    <dbReference type="NCBI Taxonomy" id="585030"/>
    <lineage>
        <taxon>Eukaryota</taxon>
        <taxon>Fungi</taxon>
        <taxon>Dikarya</taxon>
        <taxon>Basidiomycota</taxon>
        <taxon>Agaricomycotina</taxon>
        <taxon>Agaricomycetes</taxon>
        <taxon>Agaricomycetidae</taxon>
        <taxon>Agaricales</taxon>
        <taxon>Marasmiineae</taxon>
        <taxon>Marasmiaceae</taxon>
        <taxon>Marasmius</taxon>
    </lineage>
</organism>
<comment type="caution">
    <text evidence="4">The sequence shown here is derived from an EMBL/GenBank/DDBJ whole genome shotgun (WGS) entry which is preliminary data.</text>
</comment>
<dbReference type="Pfam" id="PF12013">
    <property type="entry name" value="OrsD"/>
    <property type="match status" value="1"/>
</dbReference>
<dbReference type="InterPro" id="IPR011545">
    <property type="entry name" value="DEAD/DEAH_box_helicase_dom"/>
</dbReference>
<dbReference type="Proteomes" id="UP001437256">
    <property type="component" value="Unassembled WGS sequence"/>
</dbReference>
<sequence>MPKPFRCKIPNCAYPNEGKKGTHEARYHSGTHEFDFNGTKKPVTRDKVTQLIPCPCGSPIHARCNFMLLYKLCGIHPHPAPDENPFPEKPRASSIPNQRPNRPKPDLPHSLAPGIVDPSGSCSEFYNPLPATTSNDAENAVLQDVSPSWNTGDEAGTSNSSAFNVVEAMDVDGPVGGNVSSISGQAPENDNNIPPRQSGIQVEEVDNDGNDDEDYYSEDEEDAVDHEAMVVDDTDSGPTEFAKLQSSLFLSQYNVHVDPTFHLTICTECRKPVSHSCIHSHQRDHHFSSRTIPKELRLPSPDIIHHHLKVLGADHPQKLPSRPIPPLQGVDTFKGYKCMTEGCGAVKRAWSTLKEHLRKGHPSVPVARRSHIGVDCQPSGGYRGILTYVEVRSIVPLVTAARQQMQALADDCDLLNPSDTFNVSDNAREKNPVFSQTKWDEILNGVNMGVLMRAALKPDTSTEPTLERLRLLLRSHYEDIVELIPSLPILTRRYLLSYNPDNDLKAQPFRRPQERGTVLRDSDCMAQFLSFLIRTENAPVEGFPVVLHPETRGLLLSLVSKLKDETSNDEEVKLTIHATVWSLLSSPSLEYRQNELMCPFTRFLIAANIRDSKGTFVKPQLISPTIARAQWCFRATAVQELIRIRDEFNGDVHRAYEERVKRFITDKHAVLFTTLRQHMKYFSALAYRQQGLARFNFNPEDTVVSMDGFPIVVHDISSGINNSLKSTYQGMERVFRKCEFGDILHHIDEGMNPDESARDKWFADVPHQDKCRYSLLEEARNGFGPYRDRLLDHLLVDPDLFSFVDGVSTPKRGAIFEWFSQVNDLVKELYFLVCATWGGGARGTETEHLLYANHPRRHRNIFFMNGFLTIVTEYNKTQSITGVGKTIARSPAFAVSRLLLLLLSVVYYAAGHLALCIGMSKKDAQRYFYEVFVLSGSSMTSEKFSAALGAHTANHLGIHLGLRDFRQLMALCLVRFARSSFYDTDDEDMDLSWLHHAFGHSKEVAETHYGLEICNSGHEMTTTSIASMQRVSSRWHKFIEQLHPALMKKLKPRIEGPRASTELGQLDEALKSHFALFASEMKNLLMSFEERVIATIRREFETLGTQLINVITPAGKPITLSSPTRASVHPRISQALSELIRRPLNSPLRFSSPEQAEIINSAGSSLHVLGVIETGGGKSLAFFGATRLFPDHLFIVVSPLNALTNDLERRMLEFGIRGGRWGSPNLDFHSAQIILVSAHVAGTQEFSIWLESNAVKKRLKRVFIDECHKILTDRTYRSCFGVFWYLTKAGFPITFLSATIMPRSIPDLLDSMKIMNLALVEEHRRYTGRPNLKYEVERINEKDYIQEVKSRVDRIVGTMQPDERCLVYTRTIPQAKSISRVLGTPLYISVLDSDPVESHRLKDEAEERWRTGACAEDRVMAATQAFGNGIDYPKTSYGYTPPDRARFDKPLARVSNTTNDDEPVAATVETNAMEIQQVFDGVVQQLEVLKGVLERIMDVGCVDCWIMGRSHTETTEHDRSAWFSAHFTQIRQVQLTYDKHWPYCFHCWVPLRQPLNHPPPTPEQPLNRERCSFRPFDVVSNDHLPVIPWIIAFVFGCTETRSNGKTLLKGVEDALGVRLKKIGELCDWLSIPMTDLSELPNPIRFVVTLYDLYFRLPDAQ</sequence>
<evidence type="ECO:0000256" key="1">
    <source>
        <dbReference type="ARBA" id="ARBA00005446"/>
    </source>
</evidence>
<evidence type="ECO:0000256" key="2">
    <source>
        <dbReference type="SAM" id="MobiDB-lite"/>
    </source>
</evidence>
<dbReference type="EMBL" id="JBBXMP010000190">
    <property type="protein sequence ID" value="KAL0060144.1"/>
    <property type="molecule type" value="Genomic_DNA"/>
</dbReference>
<dbReference type="PANTHER" id="PTHR13710">
    <property type="entry name" value="DNA HELICASE RECQ FAMILY MEMBER"/>
    <property type="match status" value="1"/>
</dbReference>
<dbReference type="PANTHER" id="PTHR13710:SF154">
    <property type="entry name" value="RECQ HELICASE, PUTATIVE (AFU_ORTHOLOGUE AFUA_6G14720)-RELATED"/>
    <property type="match status" value="1"/>
</dbReference>
<evidence type="ECO:0000313" key="4">
    <source>
        <dbReference type="EMBL" id="KAL0060144.1"/>
    </source>
</evidence>
<reference evidence="4 5" key="1">
    <citation type="submission" date="2024-05" db="EMBL/GenBank/DDBJ databases">
        <title>A draft genome resource for the thread blight pathogen Marasmius tenuissimus strain MS-2.</title>
        <authorList>
            <person name="Yulfo-Soto G.E."/>
            <person name="Baruah I.K."/>
            <person name="Amoako-Attah I."/>
            <person name="Bukari Y."/>
            <person name="Meinhardt L.W."/>
            <person name="Bailey B.A."/>
            <person name="Cohen S.P."/>
        </authorList>
    </citation>
    <scope>NUCLEOTIDE SEQUENCE [LARGE SCALE GENOMIC DNA]</scope>
    <source>
        <strain evidence="4 5">MS-2</strain>
    </source>
</reference>
<evidence type="ECO:0000259" key="3">
    <source>
        <dbReference type="PROSITE" id="PS51192"/>
    </source>
</evidence>
<protein>
    <recommendedName>
        <fullName evidence="3">Helicase ATP-binding domain-containing protein</fullName>
    </recommendedName>
</protein>
<accession>A0ABR2ZGQ9</accession>
<dbReference type="InterPro" id="IPR014001">
    <property type="entry name" value="Helicase_ATP-bd"/>
</dbReference>
<dbReference type="SUPFAM" id="SSF52540">
    <property type="entry name" value="P-loop containing nucleoside triphosphate hydrolases"/>
    <property type="match status" value="1"/>
</dbReference>
<proteinExistence type="inferred from homology"/>
<keyword evidence="5" id="KW-1185">Reference proteome</keyword>
<dbReference type="InterPro" id="IPR027417">
    <property type="entry name" value="P-loop_NTPase"/>
</dbReference>
<feature type="region of interest" description="Disordered" evidence="2">
    <location>
        <begin position="181"/>
        <end position="221"/>
    </location>
</feature>
<feature type="compositionally biased region" description="Polar residues" evidence="2">
    <location>
        <begin position="181"/>
        <end position="200"/>
    </location>
</feature>
<name>A0ABR2ZGQ9_9AGAR</name>
<dbReference type="Pfam" id="PF00270">
    <property type="entry name" value="DEAD"/>
    <property type="match status" value="1"/>
</dbReference>
<dbReference type="InterPro" id="IPR022698">
    <property type="entry name" value="OrsD"/>
</dbReference>
<feature type="region of interest" description="Disordered" evidence="2">
    <location>
        <begin position="83"/>
        <end position="119"/>
    </location>
</feature>
<dbReference type="PROSITE" id="PS51192">
    <property type="entry name" value="HELICASE_ATP_BIND_1"/>
    <property type="match status" value="1"/>
</dbReference>
<gene>
    <name evidence="4" type="ORF">AAF712_013070</name>
</gene>
<dbReference type="Gene3D" id="3.40.50.300">
    <property type="entry name" value="P-loop containing nucleotide triphosphate hydrolases"/>
    <property type="match status" value="2"/>
</dbReference>
<comment type="similarity">
    <text evidence="1">Belongs to the helicase family. RecQ subfamily.</text>
</comment>
<feature type="compositionally biased region" description="Acidic residues" evidence="2">
    <location>
        <begin position="203"/>
        <end position="221"/>
    </location>
</feature>
<dbReference type="SMART" id="SM00487">
    <property type="entry name" value="DEXDc"/>
    <property type="match status" value="1"/>
</dbReference>
<evidence type="ECO:0000313" key="5">
    <source>
        <dbReference type="Proteomes" id="UP001437256"/>
    </source>
</evidence>